<dbReference type="InterPro" id="IPR031693">
    <property type="entry name" value="Sin3_C"/>
</dbReference>
<keyword evidence="4 5" id="KW-0539">Nucleus</keyword>
<dbReference type="InterPro" id="IPR039774">
    <property type="entry name" value="Sin3-like"/>
</dbReference>
<sequence length="987" mass="113726">MEGFRDDMDATVCRIKQKELESPLHNRINLIECVKKVKELLQRQPELFLDFQDFLPKGCDAKESCTYIEKHNHNFKDALDFVHKIKNRFSDNDQNYYTSFLHILNMYRTYQKSIVEVHQEVIMLFQDHDDLLKDFYCFMPNCSKGLASSHALSRDLFRPTSTDYAGGEKMLQIERVSHDEYDNLNTHLHDLEDNERTTQILSDDEISKCYGLSNTSVEHETNSNCSLLLTGEEVSSYEGHLHIPVMEEDKLMEIKLNGYCQKEKLSWSVSPGGKCFDKDFTPSRNADVYEDNPIIADEECDPRRENFSNCQRYDSSYCFLPKNYAAPRASYMTALDASVLNDRLVSVPSGSENCTFKFMRRNKYEKCLFRCEDDRFDMDMMLLKVALTSQKVEDLLEQVHSNKIELGSTFQIKDYLTDQNLKCIEQLYGDNGLEVVGHLCANASTLLPVISTRLKQKQEEGSRKRAKLEKVWSEACAKYYPRSLDYRSYQFKQQDKRNLTSEALLDECRQVNEPEEDNMLFKSVTGNRQISSIMVFEYADREIHDVLHKIMDYYCSECCNSKDEMDNIMRIWTTFLEPMFGVLTWLHDTENIKEKEQNSTSVPTSAHMDASLGSKDFATHLDYSHTSNASIAPIDKENVNNFKKWESVIHTGCGNQMDFYKNAHPSTEVPTLSDYEDEREEGELSPEIHLGDGQFLDFEDSATEKTVVVKNSSESLINYIEAKDGGTAMYDLNANNNNESTNMDTSDSSKAYRVVEDASVSEDYGANDAEESSCEHNGERKCVPQGFKSERMWVAEVSDADMHEAEGTSEQLSVSNPLAQHWPKRLHENRPSRIFYGNSSFYLLFRLHQILYDRILSSKINASSTETRLRALKKAAPPNHFAKFKKALYSYLNGGSTNKSKFEDDCFTFVGPQAYLLSTLDVLLSKLVKQLQEVASNKKENEFLQLYAYENSRRSSRSSDLIYLQNAYSIHHGDIFRFECVRSYAHP</sequence>
<gene>
    <name evidence="8" type="ORF">ZIOFF_064030</name>
</gene>
<dbReference type="GO" id="GO:0000122">
    <property type="term" value="P:negative regulation of transcription by RNA polymerase II"/>
    <property type="evidence" value="ECO:0007669"/>
    <property type="project" value="TreeGrafter"/>
</dbReference>
<dbReference type="Pfam" id="PF02671">
    <property type="entry name" value="PAH"/>
    <property type="match status" value="1"/>
</dbReference>
<dbReference type="EMBL" id="JACMSC010000018">
    <property type="protein sequence ID" value="KAG6474815.1"/>
    <property type="molecule type" value="Genomic_DNA"/>
</dbReference>
<dbReference type="InterPro" id="IPR013194">
    <property type="entry name" value="HDAC_interact_dom"/>
</dbReference>
<keyword evidence="9" id="KW-1185">Reference proteome</keyword>
<comment type="caution">
    <text evidence="8">The sequence shown here is derived from an EMBL/GenBank/DDBJ whole genome shotgun (WGS) entry which is preliminary data.</text>
</comment>
<comment type="subcellular location">
    <subcellularLocation>
        <location evidence="1 5">Nucleus</location>
    </subcellularLocation>
</comment>
<evidence type="ECO:0000256" key="5">
    <source>
        <dbReference type="PROSITE-ProRule" id="PRU00810"/>
    </source>
</evidence>
<proteinExistence type="predicted"/>
<dbReference type="Pfam" id="PF08295">
    <property type="entry name" value="Sin3_corepress"/>
    <property type="match status" value="1"/>
</dbReference>
<evidence type="ECO:0000256" key="4">
    <source>
        <dbReference type="ARBA" id="ARBA00023242"/>
    </source>
</evidence>
<dbReference type="GO" id="GO:0000785">
    <property type="term" value="C:chromatin"/>
    <property type="evidence" value="ECO:0007669"/>
    <property type="project" value="TreeGrafter"/>
</dbReference>
<evidence type="ECO:0000313" key="9">
    <source>
        <dbReference type="Proteomes" id="UP000734854"/>
    </source>
</evidence>
<keyword evidence="2" id="KW-0678">Repressor</keyword>
<dbReference type="InterPro" id="IPR003822">
    <property type="entry name" value="PAH"/>
</dbReference>
<evidence type="ECO:0000313" key="8">
    <source>
        <dbReference type="EMBL" id="KAG6474815.1"/>
    </source>
</evidence>
<feature type="region of interest" description="Disordered" evidence="6">
    <location>
        <begin position="761"/>
        <end position="780"/>
    </location>
</feature>
<dbReference type="PROSITE" id="PS51477">
    <property type="entry name" value="PAH"/>
    <property type="match status" value="1"/>
</dbReference>
<dbReference type="PANTHER" id="PTHR12346">
    <property type="entry name" value="SIN3B-RELATED"/>
    <property type="match status" value="1"/>
</dbReference>
<name>A0A8J5ES21_ZINOF</name>
<dbReference type="GO" id="GO:0000118">
    <property type="term" value="C:histone deacetylase complex"/>
    <property type="evidence" value="ECO:0007669"/>
    <property type="project" value="TreeGrafter"/>
</dbReference>
<dbReference type="Pfam" id="PF16879">
    <property type="entry name" value="Sin3a_C"/>
    <property type="match status" value="1"/>
</dbReference>
<accession>A0A8J5ES21</accession>
<dbReference type="PANTHER" id="PTHR12346:SF0">
    <property type="entry name" value="SIN3A, ISOFORM G"/>
    <property type="match status" value="1"/>
</dbReference>
<dbReference type="AlphaFoldDB" id="A0A8J5ES21"/>
<dbReference type="SUPFAM" id="SSF47762">
    <property type="entry name" value="PAH2 domain"/>
    <property type="match status" value="1"/>
</dbReference>
<evidence type="ECO:0000256" key="2">
    <source>
        <dbReference type="ARBA" id="ARBA00022491"/>
    </source>
</evidence>
<evidence type="ECO:0000259" key="7">
    <source>
        <dbReference type="SMART" id="SM00761"/>
    </source>
</evidence>
<keyword evidence="3" id="KW-0677">Repeat</keyword>
<dbReference type="Proteomes" id="UP000734854">
    <property type="component" value="Unassembled WGS sequence"/>
</dbReference>
<dbReference type="InterPro" id="IPR036600">
    <property type="entry name" value="PAH_sf"/>
</dbReference>
<protein>
    <recommendedName>
        <fullName evidence="7">Histone deacetylase interacting domain-containing protein</fullName>
    </recommendedName>
</protein>
<dbReference type="SMART" id="SM00761">
    <property type="entry name" value="HDAC_interact"/>
    <property type="match status" value="1"/>
</dbReference>
<feature type="domain" description="Histone deacetylase interacting" evidence="7">
    <location>
        <begin position="309"/>
        <end position="409"/>
    </location>
</feature>
<organism evidence="8 9">
    <name type="scientific">Zingiber officinale</name>
    <name type="common">Ginger</name>
    <name type="synonym">Amomum zingiber</name>
    <dbReference type="NCBI Taxonomy" id="94328"/>
    <lineage>
        <taxon>Eukaryota</taxon>
        <taxon>Viridiplantae</taxon>
        <taxon>Streptophyta</taxon>
        <taxon>Embryophyta</taxon>
        <taxon>Tracheophyta</taxon>
        <taxon>Spermatophyta</taxon>
        <taxon>Magnoliopsida</taxon>
        <taxon>Liliopsida</taxon>
        <taxon>Zingiberales</taxon>
        <taxon>Zingiberaceae</taxon>
        <taxon>Zingiber</taxon>
    </lineage>
</organism>
<dbReference type="Gene3D" id="1.20.1160.11">
    <property type="entry name" value="Paired amphipathic helix"/>
    <property type="match status" value="1"/>
</dbReference>
<dbReference type="FunFam" id="1.20.1160.11:FF:000003">
    <property type="entry name" value="Paired amphipathic helix SIN3-like protein"/>
    <property type="match status" value="1"/>
</dbReference>
<reference evidence="8 9" key="1">
    <citation type="submission" date="2020-08" db="EMBL/GenBank/DDBJ databases">
        <title>Plant Genome Project.</title>
        <authorList>
            <person name="Zhang R.-G."/>
        </authorList>
    </citation>
    <scope>NUCLEOTIDE SEQUENCE [LARGE SCALE GENOMIC DNA]</scope>
    <source>
        <tissue evidence="8">Rhizome</tissue>
    </source>
</reference>
<evidence type="ECO:0000256" key="1">
    <source>
        <dbReference type="ARBA" id="ARBA00004123"/>
    </source>
</evidence>
<dbReference type="GO" id="GO:0003714">
    <property type="term" value="F:transcription corepressor activity"/>
    <property type="evidence" value="ECO:0007669"/>
    <property type="project" value="InterPro"/>
</dbReference>
<evidence type="ECO:0000256" key="3">
    <source>
        <dbReference type="ARBA" id="ARBA00022737"/>
    </source>
</evidence>
<evidence type="ECO:0000256" key="6">
    <source>
        <dbReference type="SAM" id="MobiDB-lite"/>
    </source>
</evidence>